<evidence type="ECO:0000313" key="1">
    <source>
        <dbReference type="EMBL" id="KAI8005109.1"/>
    </source>
</evidence>
<reference evidence="1 2" key="1">
    <citation type="journal article" date="2022" name="Plant J.">
        <title>Chromosome-level genome of Camellia lanceoleosa provides a valuable resource for understanding genome evolution and self-incompatibility.</title>
        <authorList>
            <person name="Gong W."/>
            <person name="Xiao S."/>
            <person name="Wang L."/>
            <person name="Liao Z."/>
            <person name="Chang Y."/>
            <person name="Mo W."/>
            <person name="Hu G."/>
            <person name="Li W."/>
            <person name="Zhao G."/>
            <person name="Zhu H."/>
            <person name="Hu X."/>
            <person name="Ji K."/>
            <person name="Xiang X."/>
            <person name="Song Q."/>
            <person name="Yuan D."/>
            <person name="Jin S."/>
            <person name="Zhang L."/>
        </authorList>
    </citation>
    <scope>NUCLEOTIDE SEQUENCE [LARGE SCALE GENOMIC DNA]</scope>
    <source>
        <strain evidence="1">SQ_2022a</strain>
    </source>
</reference>
<keyword evidence="1" id="KW-0675">Receptor</keyword>
<keyword evidence="2" id="KW-1185">Reference proteome</keyword>
<protein>
    <submittedName>
        <fullName evidence="1">Phytosulfokine receptor 2</fullName>
    </submittedName>
</protein>
<organism evidence="1 2">
    <name type="scientific">Camellia lanceoleosa</name>
    <dbReference type="NCBI Taxonomy" id="1840588"/>
    <lineage>
        <taxon>Eukaryota</taxon>
        <taxon>Viridiplantae</taxon>
        <taxon>Streptophyta</taxon>
        <taxon>Embryophyta</taxon>
        <taxon>Tracheophyta</taxon>
        <taxon>Spermatophyta</taxon>
        <taxon>Magnoliopsida</taxon>
        <taxon>eudicotyledons</taxon>
        <taxon>Gunneridae</taxon>
        <taxon>Pentapetalae</taxon>
        <taxon>asterids</taxon>
        <taxon>Ericales</taxon>
        <taxon>Theaceae</taxon>
        <taxon>Camellia</taxon>
    </lineage>
</organism>
<proteinExistence type="predicted"/>
<gene>
    <name evidence="1" type="ORF">LOK49_LG08G00437</name>
</gene>
<comment type="caution">
    <text evidence="1">The sequence shown here is derived from an EMBL/GenBank/DDBJ whole genome shotgun (WGS) entry which is preliminary data.</text>
</comment>
<evidence type="ECO:0000313" key="2">
    <source>
        <dbReference type="Proteomes" id="UP001060215"/>
    </source>
</evidence>
<dbReference type="Proteomes" id="UP001060215">
    <property type="component" value="Chromosome 9"/>
</dbReference>
<dbReference type="EMBL" id="CM045766">
    <property type="protein sequence ID" value="KAI8005109.1"/>
    <property type="molecule type" value="Genomic_DNA"/>
</dbReference>
<sequence length="325" mass="34485">MLTGPVSGSLVGLNSIRSINISCNSFNGNLFDLGEFPNLSVLNLSSNSFAGGLNSQICISSNKIQILDLSMNHLSGGLDGLGNCNTSLQLMAIEGQILDSLYSASSLEHLSISANNFSGQLRPQNLGYQWKSTFRASNQNEGIQIQDVTPIGGEGTKSSGANIQGETSIPSSMNTTVEQIKGDARMGDESTFQYPNPPNQQGGRGFGSYSGGRGRGGKGNPMPGRGYDGPDMGKQATGKTWAEVATTPSRTSVKLRLSTGGFENRNWRVECSEFIYSVRRVVRCGLSGNSPIVISNSIAGLLLSCYGFIKSVEDPCCWAIHFAIG</sequence>
<accession>A0ACC0GWM8</accession>
<name>A0ACC0GWM8_9ERIC</name>